<accession>A0ABS5W1D4</accession>
<dbReference type="SUPFAM" id="SSF56059">
    <property type="entry name" value="Glutathione synthetase ATP-binding domain-like"/>
    <property type="match status" value="1"/>
</dbReference>
<gene>
    <name evidence="3" type="ORF">KK137_04390</name>
</gene>
<dbReference type="Gene3D" id="3.30.470.20">
    <property type="entry name" value="ATP-grasp fold, B domain"/>
    <property type="match status" value="1"/>
</dbReference>
<organism evidence="3 4">
    <name type="scientific">Croceibacterium selenioxidans</name>
    <dbReference type="NCBI Taxonomy" id="2838833"/>
    <lineage>
        <taxon>Bacteria</taxon>
        <taxon>Pseudomonadati</taxon>
        <taxon>Pseudomonadota</taxon>
        <taxon>Alphaproteobacteria</taxon>
        <taxon>Sphingomonadales</taxon>
        <taxon>Erythrobacteraceae</taxon>
        <taxon>Croceibacterium</taxon>
    </lineage>
</organism>
<dbReference type="InterPro" id="IPR013815">
    <property type="entry name" value="ATP_grasp_subdomain_1"/>
</dbReference>
<sequence>MLAIHTKGASFAAGWVEYCNINSIPFKEVDCFSSDIMNDLDGCSALLWHWSHIDYLAHLFARQLIASVEARGVLVFPSTATCWHYDDKVGQKYLLDSIGAPAVPSHVFYDRDRALSWLQQAAFPLVWKLRGGAGSQNVRLVRNFDAAQAIVRRSFGRGWRSSRFHALREKIWHFRRQPGLNNFSNIGRGLARVIVPHEIHRQQQAERNYVYFQDFVPENDHDIRVIVIGERAIAIKRMIRDGDFRASGSGLILHAKGEIPEECLRIAFDVTEKIDSQCCAFDFVRDGSRWSIIEISYAFSLAGYVDCPGFWKADLSWHPGAVRPEHFMIEDVVSRLNAKNILPR</sequence>
<name>A0ABS5W1D4_9SPHN</name>
<dbReference type="PROSITE" id="PS50975">
    <property type="entry name" value="ATP_GRASP"/>
    <property type="match status" value="1"/>
</dbReference>
<evidence type="ECO:0000259" key="2">
    <source>
        <dbReference type="PROSITE" id="PS50975"/>
    </source>
</evidence>
<evidence type="ECO:0000256" key="1">
    <source>
        <dbReference type="PROSITE-ProRule" id="PRU00409"/>
    </source>
</evidence>
<reference evidence="3 4" key="1">
    <citation type="submission" date="2021-05" db="EMBL/GenBank/DDBJ databases">
        <title>Croceibacterium sp. LX-88 genome sequence.</title>
        <authorList>
            <person name="Luo X."/>
        </authorList>
    </citation>
    <scope>NUCLEOTIDE SEQUENCE [LARGE SCALE GENOMIC DNA]</scope>
    <source>
        <strain evidence="3 4">LX-88</strain>
    </source>
</reference>
<dbReference type="EMBL" id="JAHFVK010000001">
    <property type="protein sequence ID" value="MBT2133568.1"/>
    <property type="molecule type" value="Genomic_DNA"/>
</dbReference>
<evidence type="ECO:0000313" key="4">
    <source>
        <dbReference type="Proteomes" id="UP000811255"/>
    </source>
</evidence>
<dbReference type="InterPro" id="IPR011761">
    <property type="entry name" value="ATP-grasp"/>
</dbReference>
<protein>
    <recommendedName>
        <fullName evidence="2">ATP-grasp domain-containing protein</fullName>
    </recommendedName>
</protein>
<dbReference type="Proteomes" id="UP000811255">
    <property type="component" value="Unassembled WGS sequence"/>
</dbReference>
<feature type="domain" description="ATP-grasp" evidence="2">
    <location>
        <begin position="92"/>
        <end position="143"/>
    </location>
</feature>
<comment type="caution">
    <text evidence="3">The sequence shown here is derived from an EMBL/GenBank/DDBJ whole genome shotgun (WGS) entry which is preliminary data.</text>
</comment>
<dbReference type="RefSeq" id="WP_214534806.1">
    <property type="nucleotide sequence ID" value="NZ_JAHFVK010000001.1"/>
</dbReference>
<keyword evidence="1" id="KW-0547">Nucleotide-binding</keyword>
<dbReference type="PANTHER" id="PTHR21621">
    <property type="entry name" value="RIBOSOMAL PROTEIN S6 MODIFICATION PROTEIN"/>
    <property type="match status" value="1"/>
</dbReference>
<dbReference type="Pfam" id="PF08443">
    <property type="entry name" value="RimK"/>
    <property type="match status" value="1"/>
</dbReference>
<proteinExistence type="predicted"/>
<dbReference type="InterPro" id="IPR013651">
    <property type="entry name" value="ATP-grasp_RimK-type"/>
</dbReference>
<keyword evidence="4" id="KW-1185">Reference proteome</keyword>
<dbReference type="Gene3D" id="3.30.1490.20">
    <property type="entry name" value="ATP-grasp fold, A domain"/>
    <property type="match status" value="1"/>
</dbReference>
<evidence type="ECO:0000313" key="3">
    <source>
        <dbReference type="EMBL" id="MBT2133568.1"/>
    </source>
</evidence>
<dbReference type="PANTHER" id="PTHR21621:SF0">
    <property type="entry name" value="BETA-CITRYLGLUTAMATE SYNTHASE B-RELATED"/>
    <property type="match status" value="1"/>
</dbReference>
<keyword evidence="1" id="KW-0067">ATP-binding</keyword>